<dbReference type="Gramene" id="ONK69865">
    <property type="protein sequence ID" value="ONK69865"/>
    <property type="gene ID" value="A4U43_C05F27590"/>
</dbReference>
<proteinExistence type="predicted"/>
<feature type="compositionally biased region" description="Polar residues" evidence="1">
    <location>
        <begin position="59"/>
        <end position="68"/>
    </location>
</feature>
<dbReference type="EMBL" id="CM007385">
    <property type="protein sequence ID" value="ONK69865.1"/>
    <property type="molecule type" value="Genomic_DNA"/>
</dbReference>
<feature type="region of interest" description="Disordered" evidence="1">
    <location>
        <begin position="45"/>
        <end position="75"/>
    </location>
</feature>
<keyword evidence="3" id="KW-1185">Reference proteome</keyword>
<evidence type="ECO:0000313" key="3">
    <source>
        <dbReference type="Proteomes" id="UP000243459"/>
    </source>
</evidence>
<accession>A0A5P1EUY0</accession>
<reference evidence="3" key="1">
    <citation type="journal article" date="2017" name="Nat. Commun.">
        <title>The asparagus genome sheds light on the origin and evolution of a young Y chromosome.</title>
        <authorList>
            <person name="Harkess A."/>
            <person name="Zhou J."/>
            <person name="Xu C."/>
            <person name="Bowers J.E."/>
            <person name="Van der Hulst R."/>
            <person name="Ayyampalayam S."/>
            <person name="Mercati F."/>
            <person name="Riccardi P."/>
            <person name="McKain M.R."/>
            <person name="Kakrana A."/>
            <person name="Tang H."/>
            <person name="Ray J."/>
            <person name="Groenendijk J."/>
            <person name="Arikit S."/>
            <person name="Mathioni S.M."/>
            <person name="Nakano M."/>
            <person name="Shan H."/>
            <person name="Telgmann-Rauber A."/>
            <person name="Kanno A."/>
            <person name="Yue Z."/>
            <person name="Chen H."/>
            <person name="Li W."/>
            <person name="Chen Y."/>
            <person name="Xu X."/>
            <person name="Zhang Y."/>
            <person name="Luo S."/>
            <person name="Chen H."/>
            <person name="Gao J."/>
            <person name="Mao Z."/>
            <person name="Pires J.C."/>
            <person name="Luo M."/>
            <person name="Kudrna D."/>
            <person name="Wing R.A."/>
            <person name="Meyers B.C."/>
            <person name="Yi K."/>
            <person name="Kong H."/>
            <person name="Lavrijsen P."/>
            <person name="Sunseri F."/>
            <person name="Falavigna A."/>
            <person name="Ye Y."/>
            <person name="Leebens-Mack J.H."/>
            <person name="Chen G."/>
        </authorList>
    </citation>
    <scope>NUCLEOTIDE SEQUENCE [LARGE SCALE GENOMIC DNA]</scope>
    <source>
        <strain evidence="3">cv. DH0086</strain>
    </source>
</reference>
<organism evidence="2 3">
    <name type="scientific">Asparagus officinalis</name>
    <name type="common">Garden asparagus</name>
    <dbReference type="NCBI Taxonomy" id="4686"/>
    <lineage>
        <taxon>Eukaryota</taxon>
        <taxon>Viridiplantae</taxon>
        <taxon>Streptophyta</taxon>
        <taxon>Embryophyta</taxon>
        <taxon>Tracheophyta</taxon>
        <taxon>Spermatophyta</taxon>
        <taxon>Magnoliopsida</taxon>
        <taxon>Liliopsida</taxon>
        <taxon>Asparagales</taxon>
        <taxon>Asparagaceae</taxon>
        <taxon>Asparagoideae</taxon>
        <taxon>Asparagus</taxon>
    </lineage>
</organism>
<evidence type="ECO:0000256" key="1">
    <source>
        <dbReference type="SAM" id="MobiDB-lite"/>
    </source>
</evidence>
<sequence length="75" mass="8046">MPAIALLDSVSELDGASRKVSDMYMPGDGGSRGRDPFDAPVVRGRVLGRRPPFFPPSPTKNGNQQQVNPSPPNIE</sequence>
<dbReference type="Proteomes" id="UP000243459">
    <property type="component" value="Chromosome 5"/>
</dbReference>
<evidence type="ECO:0000313" key="2">
    <source>
        <dbReference type="EMBL" id="ONK69865.1"/>
    </source>
</evidence>
<name>A0A5P1EUY0_ASPOF</name>
<dbReference type="AlphaFoldDB" id="A0A5P1EUY0"/>
<protein>
    <submittedName>
        <fullName evidence="2">Uncharacterized protein</fullName>
    </submittedName>
</protein>
<gene>
    <name evidence="2" type="ORF">A4U43_C05F27590</name>
</gene>